<sequence>MKEENLEDQEDLENLEDLEELEDLEIKTEVNVEETEEVELAENHEDHQDPEPGCHTLDPTLTQTSVSSGLQEVSCTLLCCPVYQSCLWKHLEDVHHVKNASKIQLTWSNGHPNNQSLTEPTDERGRETLEWNKSELEARVGQLERVLMGAECSAAAGRQPAGGPSDPGVSATQCKRRRQQELGEAAAADGVSPGRSSGTQPNEGTGTTTRTERISSEGQEVASTLTSTGDPSRSQWISGAGRGHLMKRLRLPKSMSQFSPSFPQSFSLPTTCRPVAPGSLSVILDEFLTRFQLVLEATPTAKKEALTRLRGVKAFLHFMSAGCLRLSDWSFLHNVARMRRWIQVMLSRGKKFSTVRSHLSSACRFLEFLRAAGPQRCRRISATQTQAAEMLQVLKKTRRDTGRRNVSHLKLSGLDAIAAFLRLAPGRVENLLAELETDCSATRSLYLLYGFLAAYWACLSGLQPRVFTTLTDADVSEAEKEMTEEGILISVAEQQAPPRSGEAALALTCREFSWMERLVAIKAQRGGTSKYTLFTTGTKNFRKIKRYVKLAWAEMGLSGKINVTLIRTIMADCAQSAPTKGSGKRVGTAASLQDAMKVRRLVASKMAAQQHPEPLSGSTPSTQHSTTTKPSTAPQLSSTARCSWSSRNLQDSDSNLEEFGSSSLPSNSKADRYDLKSEGAAGEAWKRRNMAACFVRLSPLKRAARDCSQQPTEVFPVPPNKPFGGSRYQQEPQGGSDCMRTDGVSIRTADPEQRKGKP</sequence>
<comment type="caution">
    <text evidence="2">The sequence shown here is derived from an EMBL/GenBank/DDBJ whole genome shotgun (WGS) entry which is preliminary data.</text>
</comment>
<feature type="region of interest" description="Disordered" evidence="1">
    <location>
        <begin position="155"/>
        <end position="239"/>
    </location>
</feature>
<evidence type="ECO:0000313" key="3">
    <source>
        <dbReference type="Proteomes" id="UP000250572"/>
    </source>
</evidence>
<feature type="compositionally biased region" description="Acidic residues" evidence="1">
    <location>
        <begin position="31"/>
        <end position="40"/>
    </location>
</feature>
<feature type="region of interest" description="Disordered" evidence="1">
    <location>
        <begin position="605"/>
        <end position="674"/>
    </location>
</feature>
<feature type="compositionally biased region" description="Basic and acidic residues" evidence="1">
    <location>
        <begin position="41"/>
        <end position="52"/>
    </location>
</feature>
<dbReference type="Proteomes" id="UP000250572">
    <property type="component" value="Unassembled WGS sequence"/>
</dbReference>
<organism evidence="2 3">
    <name type="scientific">Gambusia affinis</name>
    <name type="common">Western mosquitofish</name>
    <name type="synonym">Heterandria affinis</name>
    <dbReference type="NCBI Taxonomy" id="33528"/>
    <lineage>
        <taxon>Eukaryota</taxon>
        <taxon>Metazoa</taxon>
        <taxon>Chordata</taxon>
        <taxon>Craniata</taxon>
        <taxon>Vertebrata</taxon>
        <taxon>Euteleostomi</taxon>
        <taxon>Actinopterygii</taxon>
        <taxon>Neopterygii</taxon>
        <taxon>Teleostei</taxon>
        <taxon>Neoteleostei</taxon>
        <taxon>Acanthomorphata</taxon>
        <taxon>Ovalentaria</taxon>
        <taxon>Atherinomorphae</taxon>
        <taxon>Cyprinodontiformes</taxon>
        <taxon>Poeciliidae</taxon>
        <taxon>Poeciliinae</taxon>
        <taxon>Gambusia</taxon>
    </lineage>
</organism>
<feature type="compositionally biased region" description="Polar residues" evidence="1">
    <location>
        <begin position="216"/>
        <end position="237"/>
    </location>
</feature>
<protein>
    <submittedName>
        <fullName evidence="2">Uncharacterized protein</fullName>
    </submittedName>
</protein>
<evidence type="ECO:0000313" key="2">
    <source>
        <dbReference type="EMBL" id="PWA19182.1"/>
    </source>
</evidence>
<feature type="compositionally biased region" description="Acidic residues" evidence="1">
    <location>
        <begin position="1"/>
        <end position="23"/>
    </location>
</feature>
<name>A0A315V7P8_GAMAF</name>
<dbReference type="AlphaFoldDB" id="A0A315V7P8"/>
<dbReference type="EMBL" id="NHOQ01002169">
    <property type="protein sequence ID" value="PWA19182.1"/>
    <property type="molecule type" value="Genomic_DNA"/>
</dbReference>
<feature type="region of interest" description="Disordered" evidence="1">
    <location>
        <begin position="1"/>
        <end position="58"/>
    </location>
</feature>
<feature type="compositionally biased region" description="Basic and acidic residues" evidence="1">
    <location>
        <begin position="749"/>
        <end position="758"/>
    </location>
</feature>
<accession>A0A315V7P8</accession>
<proteinExistence type="predicted"/>
<gene>
    <name evidence="2" type="ORF">CCH79_00019708</name>
</gene>
<feature type="region of interest" description="Disordered" evidence="1">
    <location>
        <begin position="707"/>
        <end position="758"/>
    </location>
</feature>
<evidence type="ECO:0000256" key="1">
    <source>
        <dbReference type="SAM" id="MobiDB-lite"/>
    </source>
</evidence>
<keyword evidence="3" id="KW-1185">Reference proteome</keyword>
<feature type="compositionally biased region" description="Polar residues" evidence="1">
    <location>
        <begin position="616"/>
        <end position="653"/>
    </location>
</feature>
<reference evidence="2 3" key="1">
    <citation type="journal article" date="2018" name="G3 (Bethesda)">
        <title>A High-Quality Reference Genome for the Invasive Mosquitofish Gambusia affinis Using a Chicago Library.</title>
        <authorList>
            <person name="Hoffberg S.L."/>
            <person name="Troendle N.J."/>
            <person name="Glenn T.C."/>
            <person name="Mahmud O."/>
            <person name="Louha S."/>
            <person name="Chalopin D."/>
            <person name="Bennetzen J.L."/>
            <person name="Mauricio R."/>
        </authorList>
    </citation>
    <scope>NUCLEOTIDE SEQUENCE [LARGE SCALE GENOMIC DNA]</scope>
    <source>
        <strain evidence="2">NE01/NJP1002.9</strain>
        <tissue evidence="2">Muscle</tissue>
    </source>
</reference>